<dbReference type="InterPro" id="IPR036188">
    <property type="entry name" value="FAD/NAD-bd_sf"/>
</dbReference>
<comment type="caution">
    <text evidence="2">The sequence shown here is derived from an EMBL/GenBank/DDBJ whole genome shotgun (WGS) entry which is preliminary data.</text>
</comment>
<dbReference type="AlphaFoldDB" id="A0A7M3DT78"/>
<organism evidence="2 3">
    <name type="scientific">Rhizobium leguminosarum</name>
    <dbReference type="NCBI Taxonomy" id="384"/>
    <lineage>
        <taxon>Bacteria</taxon>
        <taxon>Pseudomonadati</taxon>
        <taxon>Pseudomonadota</taxon>
        <taxon>Alphaproteobacteria</taxon>
        <taxon>Hyphomicrobiales</taxon>
        <taxon>Rhizobiaceae</taxon>
        <taxon>Rhizobium/Agrobacterium group</taxon>
        <taxon>Rhizobium</taxon>
    </lineage>
</organism>
<dbReference type="PANTHER" id="PTHR43539:SF68">
    <property type="entry name" value="FLAVIN-BINDING MONOOXYGENASE-LIKE PROTEIN (AFU_ORTHOLOGUE AFUA_4G09220)"/>
    <property type="match status" value="1"/>
</dbReference>
<name>A0A7M3DT78_RHILE</name>
<dbReference type="Proteomes" id="UP000292974">
    <property type="component" value="Unassembled WGS sequence"/>
</dbReference>
<dbReference type="GeneID" id="61426854"/>
<dbReference type="InterPro" id="IPR050982">
    <property type="entry name" value="Auxin_biosynth/cation_transpt"/>
</dbReference>
<dbReference type="SUPFAM" id="SSF51905">
    <property type="entry name" value="FAD/NAD(P)-binding domain"/>
    <property type="match status" value="2"/>
</dbReference>
<evidence type="ECO:0000313" key="3">
    <source>
        <dbReference type="Proteomes" id="UP000292974"/>
    </source>
</evidence>
<dbReference type="Pfam" id="PF13738">
    <property type="entry name" value="Pyr_redox_3"/>
    <property type="match status" value="1"/>
</dbReference>
<dbReference type="PANTHER" id="PTHR43539">
    <property type="entry name" value="FLAVIN-BINDING MONOOXYGENASE-LIKE PROTEIN (AFU_ORTHOLOGUE AFUA_4G09220)"/>
    <property type="match status" value="1"/>
</dbReference>
<dbReference type="GO" id="GO:0004497">
    <property type="term" value="F:monooxygenase activity"/>
    <property type="evidence" value="ECO:0007669"/>
    <property type="project" value="TreeGrafter"/>
</dbReference>
<proteinExistence type="predicted"/>
<dbReference type="GO" id="GO:0050660">
    <property type="term" value="F:flavin adenine dinucleotide binding"/>
    <property type="evidence" value="ECO:0007669"/>
    <property type="project" value="TreeGrafter"/>
</dbReference>
<dbReference type="Gene3D" id="3.50.50.60">
    <property type="entry name" value="FAD/NAD(P)-binding domain"/>
    <property type="match status" value="1"/>
</dbReference>
<dbReference type="EMBL" id="SIOP01000001">
    <property type="protein sequence ID" value="TAY51899.1"/>
    <property type="molecule type" value="Genomic_DNA"/>
</dbReference>
<gene>
    <name evidence="2" type="ORF">ELH90_09525</name>
</gene>
<keyword evidence="1" id="KW-0560">Oxidoreductase</keyword>
<accession>A0A7M3DT78</accession>
<evidence type="ECO:0000256" key="1">
    <source>
        <dbReference type="ARBA" id="ARBA00023002"/>
    </source>
</evidence>
<dbReference type="RefSeq" id="WP_115156444.1">
    <property type="nucleotide sequence ID" value="NZ_CP196748.1"/>
</dbReference>
<dbReference type="PRINTS" id="PR00411">
    <property type="entry name" value="PNDRDTASEI"/>
</dbReference>
<protein>
    <submittedName>
        <fullName evidence="2">NAD(P)/FAD-dependent oxidoreductase</fullName>
    </submittedName>
</protein>
<reference evidence="2 3" key="1">
    <citation type="submission" date="2019-02" db="EMBL/GenBank/DDBJ databases">
        <title>The genomic architecture of introgression among sibling species of bacteria.</title>
        <authorList>
            <person name="Cavassim M.I.A."/>
            <person name="Moeskjaer S."/>
            <person name="Moslemi C."/>
            <person name="Fields B."/>
            <person name="Bachmann A."/>
            <person name="Vilhjalmsson B."/>
            <person name="Schierup M.H."/>
            <person name="Young J.P.W."/>
            <person name="Andersen S.U."/>
        </authorList>
    </citation>
    <scope>NUCLEOTIDE SEQUENCE [LARGE SCALE GENOMIC DNA]</scope>
    <source>
        <strain evidence="2 3">SM135B</strain>
    </source>
</reference>
<evidence type="ECO:0000313" key="2">
    <source>
        <dbReference type="EMBL" id="TAY51899.1"/>
    </source>
</evidence>
<sequence length="622" mass="69341">MTRFAGHPQDMARLRKGFIRERLASISGRFPVTTVQFAQELIDVSAATAKERAQQWLDSFEHALTNADRTSLGNLFCEDCHWRDLVAFTWTVSQFEGKTAIVTRLIETQTEVKAARFSVSTSRTPPRRVSRAGVEVIEAIFDFETPVSRGEGLLRLPVAEPDKAWVLLTSVDELKGHEEPLYAHRPSGSNYSKGFGGENWLDIRKREQAYSDREPAVIVVGAGQAGLGIAARLKMLGVDTLVVERHAHVGDNWRSRYHSLTLHNEVQRNHMPYIPFPPNWPKLLTKDMLAGWFEMYAWAMELNVWTATELRGASYDEAAGQWLATVRRQDGSERQLRPRHLIFANGVNGIPKYLNLPGFETFKGEIMHTHHYRDGSAWKGKRALVLGTGSSGHDVAQDLHSHGADVAIVQRSSTTVVSIEASQINHVLYAEGFPIEDSDLIASANTNPILIRSYQLNVKKMVEMDNDLIAGLKAKGFKLDMGEDDTGHQMKLRRRGGGYYLNVGCSELIVDGKIRLLHFDEIDSFGEDGAKMKNGRIEKADLIVTASGYLSPQELVRHLLGSEIADKIGPVWGIAPDGEMNNMYRPTAQKGLWFMGGGLAQCRIYSKPLALQIKALEEGLIA</sequence>